<proteinExistence type="inferred from homology"/>
<dbReference type="SUPFAM" id="SSF51735">
    <property type="entry name" value="NAD(P)-binding Rossmann-fold domains"/>
    <property type="match status" value="1"/>
</dbReference>
<dbReference type="PRINTS" id="PR00081">
    <property type="entry name" value="GDHRDH"/>
</dbReference>
<dbReference type="EMBL" id="BPVZ01000010">
    <property type="protein sequence ID" value="GKU96912.1"/>
    <property type="molecule type" value="Genomic_DNA"/>
</dbReference>
<accession>A0AAV5ICY5</accession>
<name>A0AAV5ICY5_9ROSI</name>
<comment type="similarity">
    <text evidence="1">Belongs to the short-chain dehydrogenases/reductases (SDR) family.</text>
</comment>
<sequence>MTAYMLSKAAMNAYTRILANKHPSLCINCVCPGYVKTDITYNTGVLTVDEGAQGPVRLALLPNGGPSGLFFSRLEESEF</sequence>
<evidence type="ECO:0000256" key="1">
    <source>
        <dbReference type="ARBA" id="ARBA00006484"/>
    </source>
</evidence>
<protein>
    <submittedName>
        <fullName evidence="4">Uncharacterized protein</fullName>
    </submittedName>
</protein>
<keyword evidence="3" id="KW-0560">Oxidoreductase</keyword>
<evidence type="ECO:0000313" key="4">
    <source>
        <dbReference type="EMBL" id="GKU96912.1"/>
    </source>
</evidence>
<reference evidence="4 5" key="1">
    <citation type="journal article" date="2021" name="Commun. Biol.">
        <title>The genome of Shorea leprosula (Dipterocarpaceae) highlights the ecological relevance of drought in aseasonal tropical rainforests.</title>
        <authorList>
            <person name="Ng K.K.S."/>
            <person name="Kobayashi M.J."/>
            <person name="Fawcett J.A."/>
            <person name="Hatakeyama M."/>
            <person name="Paape T."/>
            <person name="Ng C.H."/>
            <person name="Ang C.C."/>
            <person name="Tnah L.H."/>
            <person name="Lee C.T."/>
            <person name="Nishiyama T."/>
            <person name="Sese J."/>
            <person name="O'Brien M.J."/>
            <person name="Copetti D."/>
            <person name="Mohd Noor M.I."/>
            <person name="Ong R.C."/>
            <person name="Putra M."/>
            <person name="Sireger I.Z."/>
            <person name="Indrioko S."/>
            <person name="Kosugi Y."/>
            <person name="Izuno A."/>
            <person name="Isagi Y."/>
            <person name="Lee S.L."/>
            <person name="Shimizu K.K."/>
        </authorList>
    </citation>
    <scope>NUCLEOTIDE SEQUENCE [LARGE SCALE GENOMIC DNA]</scope>
    <source>
        <strain evidence="4">214</strain>
    </source>
</reference>
<comment type="caution">
    <text evidence="4">The sequence shown here is derived from an EMBL/GenBank/DDBJ whole genome shotgun (WGS) entry which is preliminary data.</text>
</comment>
<dbReference type="PANTHER" id="PTHR43490">
    <property type="entry name" value="(+)-NEOMENTHOL DEHYDROGENASE"/>
    <property type="match status" value="1"/>
</dbReference>
<evidence type="ECO:0000313" key="5">
    <source>
        <dbReference type="Proteomes" id="UP001054252"/>
    </source>
</evidence>
<dbReference type="Gene3D" id="3.40.50.720">
    <property type="entry name" value="NAD(P)-binding Rossmann-like Domain"/>
    <property type="match status" value="1"/>
</dbReference>
<dbReference type="AlphaFoldDB" id="A0AAV5ICY5"/>
<dbReference type="InterPro" id="IPR036291">
    <property type="entry name" value="NAD(P)-bd_dom_sf"/>
</dbReference>
<evidence type="ECO:0000256" key="2">
    <source>
        <dbReference type="ARBA" id="ARBA00022857"/>
    </source>
</evidence>
<dbReference type="InterPro" id="IPR002347">
    <property type="entry name" value="SDR_fam"/>
</dbReference>
<evidence type="ECO:0000256" key="3">
    <source>
        <dbReference type="ARBA" id="ARBA00023002"/>
    </source>
</evidence>
<dbReference type="GO" id="GO:0016020">
    <property type="term" value="C:membrane"/>
    <property type="evidence" value="ECO:0007669"/>
    <property type="project" value="TreeGrafter"/>
</dbReference>
<keyword evidence="2" id="KW-0521">NADP</keyword>
<dbReference type="Proteomes" id="UP001054252">
    <property type="component" value="Unassembled WGS sequence"/>
</dbReference>
<keyword evidence="5" id="KW-1185">Reference proteome</keyword>
<dbReference type="GO" id="GO:0016491">
    <property type="term" value="F:oxidoreductase activity"/>
    <property type="evidence" value="ECO:0007669"/>
    <property type="project" value="UniProtKB-KW"/>
</dbReference>
<organism evidence="4 5">
    <name type="scientific">Rubroshorea leprosula</name>
    <dbReference type="NCBI Taxonomy" id="152421"/>
    <lineage>
        <taxon>Eukaryota</taxon>
        <taxon>Viridiplantae</taxon>
        <taxon>Streptophyta</taxon>
        <taxon>Embryophyta</taxon>
        <taxon>Tracheophyta</taxon>
        <taxon>Spermatophyta</taxon>
        <taxon>Magnoliopsida</taxon>
        <taxon>eudicotyledons</taxon>
        <taxon>Gunneridae</taxon>
        <taxon>Pentapetalae</taxon>
        <taxon>rosids</taxon>
        <taxon>malvids</taxon>
        <taxon>Malvales</taxon>
        <taxon>Dipterocarpaceae</taxon>
        <taxon>Rubroshorea</taxon>
    </lineage>
</organism>
<gene>
    <name evidence="4" type="ORF">SLEP1_g10092</name>
</gene>
<dbReference type="PANTHER" id="PTHR43490:SF98">
    <property type="entry name" value="OS02G0640600 PROTEIN"/>
    <property type="match status" value="1"/>
</dbReference>